<dbReference type="InterPro" id="IPR003173">
    <property type="entry name" value="PC4_C"/>
</dbReference>
<evidence type="ECO:0000313" key="10">
    <source>
        <dbReference type="Proteomes" id="UP001583177"/>
    </source>
</evidence>
<gene>
    <name evidence="9" type="primary">Ssb-c31a</name>
    <name evidence="9" type="ORF">Daus18300_011955</name>
</gene>
<comment type="caution">
    <text evidence="9">The sequence shown here is derived from an EMBL/GenBank/DDBJ whole genome shotgun (WGS) entry which is preliminary data.</text>
</comment>
<keyword evidence="3" id="KW-0805">Transcription regulation</keyword>
<evidence type="ECO:0000256" key="1">
    <source>
        <dbReference type="ARBA" id="ARBA00004123"/>
    </source>
</evidence>
<evidence type="ECO:0000256" key="3">
    <source>
        <dbReference type="ARBA" id="ARBA00023015"/>
    </source>
</evidence>
<dbReference type="InterPro" id="IPR009044">
    <property type="entry name" value="ssDNA-bd_transcriptional_reg"/>
</dbReference>
<dbReference type="InterPro" id="IPR045125">
    <property type="entry name" value="Sub1/Tcp4-like"/>
</dbReference>
<dbReference type="SUPFAM" id="SSF54447">
    <property type="entry name" value="ssDNA-binding transcriptional regulator domain"/>
    <property type="match status" value="1"/>
</dbReference>
<feature type="region of interest" description="Disordered" evidence="7">
    <location>
        <begin position="161"/>
        <end position="215"/>
    </location>
</feature>
<evidence type="ECO:0000256" key="4">
    <source>
        <dbReference type="ARBA" id="ARBA00023125"/>
    </source>
</evidence>
<name>A0ABR3W507_9PEZI</name>
<proteinExistence type="inferred from homology"/>
<evidence type="ECO:0000313" key="9">
    <source>
        <dbReference type="EMBL" id="KAL1853127.1"/>
    </source>
</evidence>
<keyword evidence="4" id="KW-0238">DNA-binding</keyword>
<evidence type="ECO:0000259" key="8">
    <source>
        <dbReference type="Pfam" id="PF02229"/>
    </source>
</evidence>
<evidence type="ECO:0000256" key="5">
    <source>
        <dbReference type="ARBA" id="ARBA00023163"/>
    </source>
</evidence>
<keyword evidence="5" id="KW-0804">Transcription</keyword>
<feature type="domain" description="Transcriptional coactivator p15 (PC4) C-terminal" evidence="8">
    <location>
        <begin position="83"/>
        <end position="119"/>
    </location>
</feature>
<keyword evidence="6" id="KW-0539">Nucleus</keyword>
<feature type="compositionally biased region" description="Acidic residues" evidence="7">
    <location>
        <begin position="172"/>
        <end position="186"/>
    </location>
</feature>
<protein>
    <submittedName>
        <fullName evidence="9">Transcriptional Coactivator p15 (PC4)</fullName>
    </submittedName>
</protein>
<reference evidence="9 10" key="1">
    <citation type="journal article" date="2024" name="IMA Fungus">
        <title>IMA Genome - F19 : A genome assembly and annotation guide to empower mycologists, including annotated draft genome sequences of Ceratocystis pirilliformis, Diaporthe australafricana, Fusarium ophioides, Paecilomyces lecythidis, and Sporothrix stenoceras.</title>
        <authorList>
            <person name="Aylward J."/>
            <person name="Wilson A.M."/>
            <person name="Visagie C.M."/>
            <person name="Spraker J."/>
            <person name="Barnes I."/>
            <person name="Buitendag C."/>
            <person name="Ceriani C."/>
            <person name="Del Mar Angel L."/>
            <person name="du Plessis D."/>
            <person name="Fuchs T."/>
            <person name="Gasser K."/>
            <person name="Kramer D."/>
            <person name="Li W."/>
            <person name="Munsamy K."/>
            <person name="Piso A."/>
            <person name="Price J.L."/>
            <person name="Sonnekus B."/>
            <person name="Thomas C."/>
            <person name="van der Nest A."/>
            <person name="van Dijk A."/>
            <person name="van Heerden A."/>
            <person name="van Vuuren N."/>
            <person name="Yilmaz N."/>
            <person name="Duong T.A."/>
            <person name="van der Merwe N.A."/>
            <person name="Wingfield M.J."/>
            <person name="Wingfield B.D."/>
        </authorList>
    </citation>
    <scope>NUCLEOTIDE SEQUENCE [LARGE SCALE GENOMIC DNA]</scope>
    <source>
        <strain evidence="9 10">CMW 18300</strain>
    </source>
</reference>
<evidence type="ECO:0000256" key="6">
    <source>
        <dbReference type="ARBA" id="ARBA00023242"/>
    </source>
</evidence>
<dbReference type="Proteomes" id="UP001583177">
    <property type="component" value="Unassembled WGS sequence"/>
</dbReference>
<sequence>MGKRSSSFVVDDNSSGDERPAKVSKKVKKGSSSKNGTEVDDEGNTFWDVSSLPANAAPKMSHSPVDANSPICTGQVINTAVMKLSGKRRITVQQFKGTWFVNLREYYEDKSGEMKPGRKVSQRPSREQRVLYADTRQGIALSIEQYQTFVGAVPAITKELRKNGVKVADADAAGDDAEEEQEEEEDAKPAKSKKKESKSKKANIEATSDEAEDSE</sequence>
<dbReference type="Pfam" id="PF02229">
    <property type="entry name" value="PC4"/>
    <property type="match status" value="1"/>
</dbReference>
<dbReference type="PANTHER" id="PTHR13215">
    <property type="entry name" value="RNA POLYMERASE II TRANSCRIPTIONAL COACTIVATOR"/>
    <property type="match status" value="1"/>
</dbReference>
<keyword evidence="10" id="KW-1185">Reference proteome</keyword>
<dbReference type="EMBL" id="JAWRVE010000153">
    <property type="protein sequence ID" value="KAL1853127.1"/>
    <property type="molecule type" value="Genomic_DNA"/>
</dbReference>
<accession>A0ABR3W507</accession>
<comment type="similarity">
    <text evidence="2">Belongs to the transcriptional coactivator PC4 family.</text>
</comment>
<evidence type="ECO:0000256" key="7">
    <source>
        <dbReference type="SAM" id="MobiDB-lite"/>
    </source>
</evidence>
<feature type="region of interest" description="Disordered" evidence="7">
    <location>
        <begin position="1"/>
        <end position="46"/>
    </location>
</feature>
<evidence type="ECO:0000256" key="2">
    <source>
        <dbReference type="ARBA" id="ARBA00009001"/>
    </source>
</evidence>
<organism evidence="9 10">
    <name type="scientific">Diaporthe australafricana</name>
    <dbReference type="NCBI Taxonomy" id="127596"/>
    <lineage>
        <taxon>Eukaryota</taxon>
        <taxon>Fungi</taxon>
        <taxon>Dikarya</taxon>
        <taxon>Ascomycota</taxon>
        <taxon>Pezizomycotina</taxon>
        <taxon>Sordariomycetes</taxon>
        <taxon>Sordariomycetidae</taxon>
        <taxon>Diaporthales</taxon>
        <taxon>Diaporthaceae</taxon>
        <taxon>Diaporthe</taxon>
    </lineage>
</organism>
<comment type="subcellular location">
    <subcellularLocation>
        <location evidence="1">Nucleus</location>
    </subcellularLocation>
</comment>
<feature type="compositionally biased region" description="Basic residues" evidence="7">
    <location>
        <begin position="190"/>
        <end position="201"/>
    </location>
</feature>
<feature type="compositionally biased region" description="Basic residues" evidence="7">
    <location>
        <begin position="22"/>
        <end position="31"/>
    </location>
</feature>
<dbReference type="Gene3D" id="2.30.31.10">
    <property type="entry name" value="Transcriptional Coactivator Pc4, Chain A"/>
    <property type="match status" value="1"/>
</dbReference>